<keyword evidence="2" id="KW-1185">Reference proteome</keyword>
<accession>A0A9D4L051</accession>
<reference evidence="1" key="1">
    <citation type="journal article" date="2019" name="bioRxiv">
        <title>The Genome of the Zebra Mussel, Dreissena polymorpha: A Resource for Invasive Species Research.</title>
        <authorList>
            <person name="McCartney M.A."/>
            <person name="Auch B."/>
            <person name="Kono T."/>
            <person name="Mallez S."/>
            <person name="Zhang Y."/>
            <person name="Obille A."/>
            <person name="Becker A."/>
            <person name="Abrahante J.E."/>
            <person name="Garbe J."/>
            <person name="Badalamenti J.P."/>
            <person name="Herman A."/>
            <person name="Mangelson H."/>
            <person name="Liachko I."/>
            <person name="Sullivan S."/>
            <person name="Sone E.D."/>
            <person name="Koren S."/>
            <person name="Silverstein K.A.T."/>
            <person name="Beckman K.B."/>
            <person name="Gohl D.M."/>
        </authorList>
    </citation>
    <scope>NUCLEOTIDE SEQUENCE</scope>
    <source>
        <strain evidence="1">Duluth1</strain>
        <tissue evidence="1">Whole animal</tissue>
    </source>
</reference>
<name>A0A9D4L051_DREPO</name>
<sequence>MDSNRNLSVLLLKEFQPSLWLQKIYQPYMRKKCAIGTYGSPHTAQMKRGSGAWSVTMETGTSFPRP</sequence>
<reference evidence="1" key="2">
    <citation type="submission" date="2020-11" db="EMBL/GenBank/DDBJ databases">
        <authorList>
            <person name="McCartney M.A."/>
            <person name="Auch B."/>
            <person name="Kono T."/>
            <person name="Mallez S."/>
            <person name="Becker A."/>
            <person name="Gohl D.M."/>
            <person name="Silverstein K.A.T."/>
            <person name="Koren S."/>
            <person name="Bechman K.B."/>
            <person name="Herman A."/>
            <person name="Abrahante J.E."/>
            <person name="Garbe J."/>
        </authorList>
    </citation>
    <scope>NUCLEOTIDE SEQUENCE</scope>
    <source>
        <strain evidence="1">Duluth1</strain>
        <tissue evidence="1">Whole animal</tissue>
    </source>
</reference>
<comment type="caution">
    <text evidence="1">The sequence shown here is derived from an EMBL/GenBank/DDBJ whole genome shotgun (WGS) entry which is preliminary data.</text>
</comment>
<protein>
    <submittedName>
        <fullName evidence="1">Uncharacterized protein</fullName>
    </submittedName>
</protein>
<organism evidence="1 2">
    <name type="scientific">Dreissena polymorpha</name>
    <name type="common">Zebra mussel</name>
    <name type="synonym">Mytilus polymorpha</name>
    <dbReference type="NCBI Taxonomy" id="45954"/>
    <lineage>
        <taxon>Eukaryota</taxon>
        <taxon>Metazoa</taxon>
        <taxon>Spiralia</taxon>
        <taxon>Lophotrochozoa</taxon>
        <taxon>Mollusca</taxon>
        <taxon>Bivalvia</taxon>
        <taxon>Autobranchia</taxon>
        <taxon>Heteroconchia</taxon>
        <taxon>Euheterodonta</taxon>
        <taxon>Imparidentia</taxon>
        <taxon>Neoheterodontei</taxon>
        <taxon>Myida</taxon>
        <taxon>Dreissenoidea</taxon>
        <taxon>Dreissenidae</taxon>
        <taxon>Dreissena</taxon>
    </lineage>
</organism>
<proteinExistence type="predicted"/>
<dbReference type="Proteomes" id="UP000828390">
    <property type="component" value="Unassembled WGS sequence"/>
</dbReference>
<evidence type="ECO:0000313" key="1">
    <source>
        <dbReference type="EMBL" id="KAH3848292.1"/>
    </source>
</evidence>
<evidence type="ECO:0000313" key="2">
    <source>
        <dbReference type="Proteomes" id="UP000828390"/>
    </source>
</evidence>
<dbReference type="AlphaFoldDB" id="A0A9D4L051"/>
<gene>
    <name evidence="1" type="ORF">DPMN_090651</name>
</gene>
<dbReference type="EMBL" id="JAIWYP010000003">
    <property type="protein sequence ID" value="KAH3848292.1"/>
    <property type="molecule type" value="Genomic_DNA"/>
</dbReference>